<feature type="modified residue" description="4-aspartylphosphate" evidence="2">
    <location>
        <position position="47"/>
    </location>
</feature>
<dbReference type="Gene3D" id="3.40.50.2300">
    <property type="match status" value="1"/>
</dbReference>
<keyword evidence="5" id="KW-1185">Reference proteome</keyword>
<dbReference type="AlphaFoldDB" id="A0A9X3IYG6"/>
<dbReference type="Proteomes" id="UP001150924">
    <property type="component" value="Unassembled WGS sequence"/>
</dbReference>
<dbReference type="PANTHER" id="PTHR44591:SF3">
    <property type="entry name" value="RESPONSE REGULATORY DOMAIN-CONTAINING PROTEIN"/>
    <property type="match status" value="1"/>
</dbReference>
<protein>
    <submittedName>
        <fullName evidence="4">Response regulator</fullName>
    </submittedName>
</protein>
<dbReference type="InterPro" id="IPR011006">
    <property type="entry name" value="CheY-like_superfamily"/>
</dbReference>
<dbReference type="EMBL" id="JAPNKE010000002">
    <property type="protein sequence ID" value="MCY1009522.1"/>
    <property type="molecule type" value="Genomic_DNA"/>
</dbReference>
<dbReference type="SMART" id="SM00448">
    <property type="entry name" value="REC"/>
    <property type="match status" value="1"/>
</dbReference>
<dbReference type="InterPro" id="IPR001789">
    <property type="entry name" value="Sig_transdc_resp-reg_receiver"/>
</dbReference>
<reference evidence="4" key="1">
    <citation type="submission" date="2022-11" db="EMBL/GenBank/DDBJ databases">
        <title>Minimal conservation of predation-associated metabolite biosynthetic gene clusters underscores biosynthetic potential of Myxococcota including descriptions for ten novel species: Archangium lansinium sp. nov., Myxococcus landrumus sp. nov., Nannocystis bai.</title>
        <authorList>
            <person name="Ahearne A."/>
            <person name="Stevens C."/>
            <person name="Phillips K."/>
        </authorList>
    </citation>
    <scope>NUCLEOTIDE SEQUENCE</scope>
    <source>
        <strain evidence="4">Na p29</strain>
    </source>
</reference>
<evidence type="ECO:0000313" key="4">
    <source>
        <dbReference type="EMBL" id="MCY1009522.1"/>
    </source>
</evidence>
<dbReference type="Pfam" id="PF00072">
    <property type="entry name" value="Response_reg"/>
    <property type="match status" value="1"/>
</dbReference>
<evidence type="ECO:0000256" key="2">
    <source>
        <dbReference type="PROSITE-ProRule" id="PRU00169"/>
    </source>
</evidence>
<feature type="domain" description="Response regulatory" evidence="3">
    <location>
        <begin position="1"/>
        <end position="114"/>
    </location>
</feature>
<sequence length="122" mass="13283">MVDDNVDAALSLAGLLKVSGNIVETAYDGQQGIDAADRFRPEVIFLDLGMPKLDGFGAASWIRSQPWAEDVLLIAVTGWGQEDVRTRTQQSGFDAHLVKPVNFAKLSRLMDQHRSAGRKSVG</sequence>
<dbReference type="RefSeq" id="WP_267772188.1">
    <property type="nucleotide sequence ID" value="NZ_JAPNKE010000002.1"/>
</dbReference>
<dbReference type="InterPro" id="IPR050595">
    <property type="entry name" value="Bact_response_regulator"/>
</dbReference>
<proteinExistence type="predicted"/>
<evidence type="ECO:0000256" key="1">
    <source>
        <dbReference type="ARBA" id="ARBA00022553"/>
    </source>
</evidence>
<dbReference type="GO" id="GO:0000160">
    <property type="term" value="P:phosphorelay signal transduction system"/>
    <property type="evidence" value="ECO:0007669"/>
    <property type="project" value="InterPro"/>
</dbReference>
<comment type="caution">
    <text evidence="4">The sequence shown here is derived from an EMBL/GenBank/DDBJ whole genome shotgun (WGS) entry which is preliminary data.</text>
</comment>
<dbReference type="PROSITE" id="PS50110">
    <property type="entry name" value="RESPONSE_REGULATORY"/>
    <property type="match status" value="1"/>
</dbReference>
<dbReference type="CDD" id="cd17580">
    <property type="entry name" value="REC_2_DhkD-like"/>
    <property type="match status" value="1"/>
</dbReference>
<evidence type="ECO:0000259" key="3">
    <source>
        <dbReference type="PROSITE" id="PS50110"/>
    </source>
</evidence>
<keyword evidence="1 2" id="KW-0597">Phosphoprotein</keyword>
<evidence type="ECO:0000313" key="5">
    <source>
        <dbReference type="Proteomes" id="UP001150924"/>
    </source>
</evidence>
<organism evidence="4 5">
    <name type="scientific">Nannocystis pusilla</name>
    <dbReference type="NCBI Taxonomy" id="889268"/>
    <lineage>
        <taxon>Bacteria</taxon>
        <taxon>Pseudomonadati</taxon>
        <taxon>Myxococcota</taxon>
        <taxon>Polyangia</taxon>
        <taxon>Nannocystales</taxon>
        <taxon>Nannocystaceae</taxon>
        <taxon>Nannocystis</taxon>
    </lineage>
</organism>
<dbReference type="PANTHER" id="PTHR44591">
    <property type="entry name" value="STRESS RESPONSE REGULATOR PROTEIN 1"/>
    <property type="match status" value="1"/>
</dbReference>
<accession>A0A9X3IYG6</accession>
<gene>
    <name evidence="4" type="ORF">OV079_28945</name>
</gene>
<dbReference type="SUPFAM" id="SSF52172">
    <property type="entry name" value="CheY-like"/>
    <property type="match status" value="1"/>
</dbReference>
<name>A0A9X3IYG6_9BACT</name>